<dbReference type="Gene3D" id="3.30.420.10">
    <property type="entry name" value="Ribonuclease H-like superfamily/Ribonuclease H"/>
    <property type="match status" value="1"/>
</dbReference>
<gene>
    <name evidence="3" type="ORF">MNOR_LOCUS1971</name>
</gene>
<evidence type="ECO:0000256" key="1">
    <source>
        <dbReference type="ARBA" id="ARBA00012493"/>
    </source>
</evidence>
<dbReference type="InterPro" id="IPR041588">
    <property type="entry name" value="Integrase_H2C2"/>
</dbReference>
<dbReference type="EMBL" id="CAXKWB010000560">
    <property type="protein sequence ID" value="CAL4061221.1"/>
    <property type="molecule type" value="Genomic_DNA"/>
</dbReference>
<dbReference type="SUPFAM" id="SSF53098">
    <property type="entry name" value="Ribonuclease H-like"/>
    <property type="match status" value="1"/>
</dbReference>
<dbReference type="Pfam" id="PF17921">
    <property type="entry name" value="Integrase_H2C2"/>
    <property type="match status" value="1"/>
</dbReference>
<dbReference type="PANTHER" id="PTHR37984:SF5">
    <property type="entry name" value="PROTEIN NYNRIN-LIKE"/>
    <property type="match status" value="1"/>
</dbReference>
<dbReference type="GO" id="GO:0003964">
    <property type="term" value="F:RNA-directed DNA polymerase activity"/>
    <property type="evidence" value="ECO:0007669"/>
    <property type="project" value="UniProtKB-EC"/>
</dbReference>
<dbReference type="PANTHER" id="PTHR37984">
    <property type="entry name" value="PROTEIN CBG26694"/>
    <property type="match status" value="1"/>
</dbReference>
<evidence type="ECO:0000313" key="3">
    <source>
        <dbReference type="EMBL" id="CAL4061221.1"/>
    </source>
</evidence>
<dbReference type="GO" id="GO:0003676">
    <property type="term" value="F:nucleic acid binding"/>
    <property type="evidence" value="ECO:0007669"/>
    <property type="project" value="InterPro"/>
</dbReference>
<dbReference type="Pfam" id="PF00665">
    <property type="entry name" value="rve"/>
    <property type="match status" value="1"/>
</dbReference>
<comment type="caution">
    <text evidence="3">The sequence shown here is derived from an EMBL/GenBank/DDBJ whole genome shotgun (WGS) entry which is preliminary data.</text>
</comment>
<organism evidence="3 4">
    <name type="scientific">Meganyctiphanes norvegica</name>
    <name type="common">Northern krill</name>
    <name type="synonym">Thysanopoda norvegica</name>
    <dbReference type="NCBI Taxonomy" id="48144"/>
    <lineage>
        <taxon>Eukaryota</taxon>
        <taxon>Metazoa</taxon>
        <taxon>Ecdysozoa</taxon>
        <taxon>Arthropoda</taxon>
        <taxon>Crustacea</taxon>
        <taxon>Multicrustacea</taxon>
        <taxon>Malacostraca</taxon>
        <taxon>Eumalacostraca</taxon>
        <taxon>Eucarida</taxon>
        <taxon>Euphausiacea</taxon>
        <taxon>Euphausiidae</taxon>
        <taxon>Meganyctiphanes</taxon>
    </lineage>
</organism>
<sequence length="282" mass="32508">MKEVARQYFWWPKISKHIEELAQSCEGCRRYRKKPAPAPLCPWPYSRRPLERVHIDFFEYKGKMLLVMVNSYSKFFWCHSMNNDTTTGKTLAVLFGWFCERWFPTTLVSDNGPQFTSKEFADKMSKWGVQHLLTPPYHPASNGLAEKAVGTIKNHLKKMACPVTPIELYVNLKRILYVHNATSQESTAQNPFELMAKAPVPSLFPQLQLIQSRTQEENRSAVPQNKLKKIKVFIPGDTVLVYNTQTKLNSEGVVKDAKSNNSYVVCVEGCDKTYFRRPHVIN</sequence>
<dbReference type="InterPro" id="IPR050951">
    <property type="entry name" value="Retrovirus_Pol_polyprotein"/>
</dbReference>
<protein>
    <recommendedName>
        <fullName evidence="1">RNA-directed DNA polymerase</fullName>
        <ecNumber evidence="1">2.7.7.49</ecNumber>
    </recommendedName>
</protein>
<evidence type="ECO:0000259" key="2">
    <source>
        <dbReference type="PROSITE" id="PS50994"/>
    </source>
</evidence>
<dbReference type="InterPro" id="IPR036397">
    <property type="entry name" value="RNaseH_sf"/>
</dbReference>
<keyword evidence="4" id="KW-1185">Reference proteome</keyword>
<feature type="domain" description="Integrase catalytic" evidence="2">
    <location>
        <begin position="45"/>
        <end position="199"/>
    </location>
</feature>
<dbReference type="InterPro" id="IPR001584">
    <property type="entry name" value="Integrase_cat-core"/>
</dbReference>
<reference evidence="3 4" key="1">
    <citation type="submission" date="2024-05" db="EMBL/GenBank/DDBJ databases">
        <authorList>
            <person name="Wallberg A."/>
        </authorList>
    </citation>
    <scope>NUCLEOTIDE SEQUENCE [LARGE SCALE GENOMIC DNA]</scope>
</reference>
<proteinExistence type="predicted"/>
<evidence type="ECO:0000313" key="4">
    <source>
        <dbReference type="Proteomes" id="UP001497623"/>
    </source>
</evidence>
<dbReference type="Proteomes" id="UP001497623">
    <property type="component" value="Unassembled WGS sequence"/>
</dbReference>
<dbReference type="PROSITE" id="PS50994">
    <property type="entry name" value="INTEGRASE"/>
    <property type="match status" value="1"/>
</dbReference>
<dbReference type="GO" id="GO:0015074">
    <property type="term" value="P:DNA integration"/>
    <property type="evidence" value="ECO:0007669"/>
    <property type="project" value="InterPro"/>
</dbReference>
<dbReference type="InterPro" id="IPR012337">
    <property type="entry name" value="RNaseH-like_sf"/>
</dbReference>
<dbReference type="EC" id="2.7.7.49" evidence="1"/>
<accession>A0AAV2PLH1</accession>
<dbReference type="AlphaFoldDB" id="A0AAV2PLH1"/>
<name>A0AAV2PLH1_MEGNR</name>